<dbReference type="Gene3D" id="1.25.40.380">
    <property type="entry name" value="Protein of unknown function DUF1810"/>
    <property type="match status" value="1"/>
</dbReference>
<dbReference type="Pfam" id="PF08837">
    <property type="entry name" value="DUF1810"/>
    <property type="match status" value="1"/>
</dbReference>
<reference evidence="1 2" key="1">
    <citation type="submission" date="2018-03" db="EMBL/GenBank/DDBJ databases">
        <title>The draft genome of Mesorhizobium soli JCM 19897.</title>
        <authorList>
            <person name="Li L."/>
            <person name="Liu L."/>
            <person name="Liang L."/>
            <person name="Wang T."/>
            <person name="Zhang X."/>
        </authorList>
    </citation>
    <scope>NUCLEOTIDE SEQUENCE [LARGE SCALE GENOMIC DNA]</scope>
    <source>
        <strain evidence="1 2">JCM 19897</strain>
    </source>
</reference>
<sequence>MADPFDLVRFVSAQDPVIAEVCAELKNGRKTSHWMWFVFPQIAGLGMSAMSQRYAIGSLGEARAYLEHPVLGTRLRLCVSLLLEVEGRSAHEIFGSPDDRKLRSSLTLFEQAAPEDPIFRQALDRYFGGAADQATLDLLRS</sequence>
<dbReference type="InterPro" id="IPR014937">
    <property type="entry name" value="DUF1810"/>
</dbReference>
<dbReference type="Proteomes" id="UP000240653">
    <property type="component" value="Unassembled WGS sequence"/>
</dbReference>
<evidence type="ECO:0000313" key="1">
    <source>
        <dbReference type="EMBL" id="PSJ64226.1"/>
    </source>
</evidence>
<proteinExistence type="predicted"/>
<dbReference type="EMBL" id="PXYL01000001">
    <property type="protein sequence ID" value="PSJ64226.1"/>
    <property type="molecule type" value="Genomic_DNA"/>
</dbReference>
<accession>A0A2P7SP05</accession>
<evidence type="ECO:0000313" key="2">
    <source>
        <dbReference type="Proteomes" id="UP000240653"/>
    </source>
</evidence>
<name>A0A2P7SP05_9HYPH</name>
<dbReference type="AlphaFoldDB" id="A0A2P7SP05"/>
<gene>
    <name evidence="1" type="ORF">C7I85_01605</name>
</gene>
<dbReference type="InterPro" id="IPR036287">
    <property type="entry name" value="Rv1873-like_sf"/>
</dbReference>
<dbReference type="RefSeq" id="WP_106722579.1">
    <property type="nucleotide sequence ID" value="NZ_PXYL01000001.1"/>
</dbReference>
<dbReference type="PIRSF" id="PIRSF008546">
    <property type="entry name" value="UCP008546"/>
    <property type="match status" value="1"/>
</dbReference>
<organism evidence="1 2">
    <name type="scientific">Pseudaminobacter soli</name>
    <name type="common">ex Li et al. 2025</name>
    <dbReference type="NCBI Taxonomy" id="1295366"/>
    <lineage>
        <taxon>Bacteria</taxon>
        <taxon>Pseudomonadati</taxon>
        <taxon>Pseudomonadota</taxon>
        <taxon>Alphaproteobacteria</taxon>
        <taxon>Hyphomicrobiales</taxon>
        <taxon>Phyllobacteriaceae</taxon>
        <taxon>Pseudaminobacter</taxon>
    </lineage>
</organism>
<comment type="caution">
    <text evidence="1">The sequence shown here is derived from an EMBL/GenBank/DDBJ whole genome shotgun (WGS) entry which is preliminary data.</text>
</comment>
<protein>
    <submittedName>
        <fullName evidence="1">DUF1810 domain-containing protein</fullName>
    </submittedName>
</protein>
<keyword evidence="2" id="KW-1185">Reference proteome</keyword>
<dbReference type="SUPFAM" id="SSF140736">
    <property type="entry name" value="Rv1873-like"/>
    <property type="match status" value="1"/>
</dbReference>
<dbReference type="OrthoDB" id="9801870at2"/>